<dbReference type="Gene3D" id="1.10.3290.10">
    <property type="entry name" value="Fido-like domain"/>
    <property type="match status" value="1"/>
</dbReference>
<sequence>MATVHYHLGAFPPVELDWPQLIPLLGPASAAVARYDGTLAAIPNAAVLLSPLTTQEAVLSSRIEGTQATMGEVLEFEAEGGSPELSEARRNDIHEVLNYRAAMRMAEKMLATVPLSQRVVRESHKVLLDGVRGQGKSPGEYRRIPNWIGPAGCTVEQARFVPIGADKLPDAMSAWERYLHTDAPDRLVQLAIVHAEFEALHPFLDGNGRLGRMLVPLFLWQNAVIQRPMFYLSAFLEAHRDEYYERLLAVSRDGDWTGWCHFFLQAIKTQAEENQHKAADILALYERMKRELADLTRSQYAIHALDWIFERPIFKSSDFVASSGIPEPTAKRMLPALRDAGVLRALVEASGRRAATLCFPALLNIAEGRDAF</sequence>
<feature type="binding site" evidence="1">
    <location>
        <begin position="206"/>
        <end position="212"/>
    </location>
    <ligand>
        <name>ATP</name>
        <dbReference type="ChEBI" id="CHEBI:30616"/>
    </ligand>
</feature>
<feature type="binding site" evidence="1">
    <location>
        <position position="201"/>
    </location>
    <ligand>
        <name>ATP</name>
        <dbReference type="ChEBI" id="CHEBI:30616"/>
    </ligand>
</feature>
<evidence type="ECO:0000259" key="4">
    <source>
        <dbReference type="PROSITE" id="PS51459"/>
    </source>
</evidence>
<keyword evidence="6" id="KW-1185">Reference proteome</keyword>
<dbReference type="InterPro" id="IPR040198">
    <property type="entry name" value="Fido_containing"/>
</dbReference>
<organism evidence="5 6">
    <name type="scientific">Melaminivora suipulveris</name>
    <dbReference type="NCBI Taxonomy" id="2109913"/>
    <lineage>
        <taxon>Bacteria</taxon>
        <taxon>Pseudomonadati</taxon>
        <taxon>Pseudomonadota</taxon>
        <taxon>Betaproteobacteria</taxon>
        <taxon>Burkholderiales</taxon>
        <taxon>Comamonadaceae</taxon>
        <taxon>Melaminivora</taxon>
    </lineage>
</organism>
<feature type="binding site" evidence="3">
    <location>
        <begin position="205"/>
        <end position="212"/>
    </location>
    <ligand>
        <name>ATP</name>
        <dbReference type="ChEBI" id="CHEBI:30616"/>
    </ligand>
</feature>
<accession>A0A2R3QG25</accession>
<feature type="domain" description="Fido" evidence="4">
    <location>
        <begin position="115"/>
        <end position="265"/>
    </location>
</feature>
<feature type="binding site" evidence="1">
    <location>
        <position position="243"/>
    </location>
    <ligand>
        <name>ATP</name>
        <dbReference type="ChEBI" id="CHEBI:30616"/>
    </ligand>
</feature>
<dbReference type="InterPro" id="IPR003812">
    <property type="entry name" value="Fido"/>
</dbReference>
<dbReference type="OrthoDB" id="9813719at2"/>
<dbReference type="Proteomes" id="UP000237925">
    <property type="component" value="Chromosome"/>
</dbReference>
<evidence type="ECO:0000256" key="3">
    <source>
        <dbReference type="PIRSR" id="PIRSR640198-2"/>
    </source>
</evidence>
<protein>
    <submittedName>
        <fullName evidence="5">Cell filamentation protein Fic</fullName>
    </submittedName>
</protein>
<dbReference type="PIRSF" id="PIRSF038925">
    <property type="entry name" value="AMP-prot_trans"/>
    <property type="match status" value="1"/>
</dbReference>
<dbReference type="EMBL" id="CP027667">
    <property type="protein sequence ID" value="AVO50654.1"/>
    <property type="molecule type" value="Genomic_DNA"/>
</dbReference>
<name>A0A2R3QG25_9BURK</name>
<dbReference type="PANTHER" id="PTHR13504">
    <property type="entry name" value="FIDO DOMAIN-CONTAINING PROTEIN DDB_G0283145"/>
    <property type="match status" value="1"/>
</dbReference>
<dbReference type="InterPro" id="IPR036597">
    <property type="entry name" value="Fido-like_dom_sf"/>
</dbReference>
<keyword evidence="1" id="KW-0547">Nucleotide-binding</keyword>
<dbReference type="InterPro" id="IPR026287">
    <property type="entry name" value="SoFic-like"/>
</dbReference>
<dbReference type="Pfam" id="PF02661">
    <property type="entry name" value="Fic"/>
    <property type="match status" value="1"/>
</dbReference>
<evidence type="ECO:0000256" key="1">
    <source>
        <dbReference type="PIRSR" id="PIRSR038925-1"/>
    </source>
</evidence>
<evidence type="ECO:0000313" key="5">
    <source>
        <dbReference type="EMBL" id="AVO50654.1"/>
    </source>
</evidence>
<dbReference type="InterPro" id="IPR025758">
    <property type="entry name" value="Fic/DOC_N"/>
</dbReference>
<proteinExistence type="predicted"/>
<dbReference type="AlphaFoldDB" id="A0A2R3QG25"/>
<evidence type="ECO:0000313" key="6">
    <source>
        <dbReference type="Proteomes" id="UP000237925"/>
    </source>
</evidence>
<reference evidence="5 6" key="1">
    <citation type="submission" date="2018-03" db="EMBL/GenBank/DDBJ databases">
        <title>Genome sequencing of Melaminivora sp.</title>
        <authorList>
            <person name="Kim S.-J."/>
            <person name="Heo J."/>
            <person name="Ahn J.-H."/>
            <person name="Kwon S.-W."/>
        </authorList>
    </citation>
    <scope>NUCLEOTIDE SEQUENCE [LARGE SCALE GENOMIC DNA]</scope>
    <source>
        <strain evidence="5 6">SC2-9</strain>
    </source>
</reference>
<dbReference type="SUPFAM" id="SSF140931">
    <property type="entry name" value="Fic-like"/>
    <property type="match status" value="1"/>
</dbReference>
<dbReference type="KEGG" id="mela:C6568_16495"/>
<dbReference type="PANTHER" id="PTHR13504:SF38">
    <property type="entry name" value="FIDO DOMAIN-CONTAINING PROTEIN"/>
    <property type="match status" value="1"/>
</dbReference>
<dbReference type="PROSITE" id="PS51459">
    <property type="entry name" value="FIDO"/>
    <property type="match status" value="1"/>
</dbReference>
<dbReference type="GO" id="GO:0005524">
    <property type="term" value="F:ATP binding"/>
    <property type="evidence" value="ECO:0007669"/>
    <property type="project" value="UniProtKB-KW"/>
</dbReference>
<evidence type="ECO:0000256" key="2">
    <source>
        <dbReference type="PIRSR" id="PIRSR640198-1"/>
    </source>
</evidence>
<feature type="active site" evidence="2">
    <location>
        <position position="201"/>
    </location>
</feature>
<feature type="binding site" evidence="3">
    <location>
        <begin position="243"/>
        <end position="244"/>
    </location>
    <ligand>
        <name>ATP</name>
        <dbReference type="ChEBI" id="CHEBI:30616"/>
    </ligand>
</feature>
<dbReference type="Pfam" id="PF13784">
    <property type="entry name" value="Fic_N"/>
    <property type="match status" value="1"/>
</dbReference>
<gene>
    <name evidence="5" type="ORF">C6568_16495</name>
</gene>
<keyword evidence="1" id="KW-0067">ATP-binding</keyword>
<feature type="binding site" evidence="1">
    <location>
        <position position="64"/>
    </location>
    <ligand>
        <name>ATP</name>
        <dbReference type="ChEBI" id="CHEBI:30616"/>
    </ligand>
</feature>